<keyword evidence="1" id="KW-0472">Membrane</keyword>
<protein>
    <submittedName>
        <fullName evidence="3">Uncharacterized protein</fullName>
    </submittedName>
</protein>
<evidence type="ECO:0000313" key="3">
    <source>
        <dbReference type="EMBL" id="CEK82583.1"/>
    </source>
</evidence>
<sequence length="52" mass="5812">SNPFGQTPVIIVTSQFLDLAGVWLLGESIRKQRPFMENSDSKLCSHTVVARH</sequence>
<dbReference type="EMBL" id="HACG01035717">
    <property type="protein sequence ID" value="CEK82582.1"/>
    <property type="molecule type" value="Transcribed_RNA"/>
</dbReference>
<name>A0A0B7AP24_9EUPU</name>
<dbReference type="EMBL" id="HACG01035718">
    <property type="protein sequence ID" value="CEK82583.1"/>
    <property type="molecule type" value="Transcribed_RNA"/>
</dbReference>
<gene>
    <name evidence="3" type="primary">ORF132384</name>
    <name evidence="2" type="synonym">ORF132380</name>
</gene>
<organism evidence="3">
    <name type="scientific">Arion vulgaris</name>
    <dbReference type="NCBI Taxonomy" id="1028688"/>
    <lineage>
        <taxon>Eukaryota</taxon>
        <taxon>Metazoa</taxon>
        <taxon>Spiralia</taxon>
        <taxon>Lophotrochozoa</taxon>
        <taxon>Mollusca</taxon>
        <taxon>Gastropoda</taxon>
        <taxon>Heterobranchia</taxon>
        <taxon>Euthyneura</taxon>
        <taxon>Panpulmonata</taxon>
        <taxon>Eupulmonata</taxon>
        <taxon>Stylommatophora</taxon>
        <taxon>Helicina</taxon>
        <taxon>Arionoidea</taxon>
        <taxon>Arionidae</taxon>
        <taxon>Arion</taxon>
    </lineage>
</organism>
<keyword evidence="1" id="KW-0812">Transmembrane</keyword>
<evidence type="ECO:0000256" key="1">
    <source>
        <dbReference type="SAM" id="Phobius"/>
    </source>
</evidence>
<evidence type="ECO:0000313" key="2">
    <source>
        <dbReference type="EMBL" id="CEK82582.1"/>
    </source>
</evidence>
<keyword evidence="1" id="KW-1133">Transmembrane helix</keyword>
<dbReference type="AlphaFoldDB" id="A0A0B7AP24"/>
<proteinExistence type="predicted"/>
<feature type="transmembrane region" description="Helical" evidence="1">
    <location>
        <begin position="6"/>
        <end position="26"/>
    </location>
</feature>
<accession>A0A0B7AP24</accession>
<feature type="non-terminal residue" evidence="3">
    <location>
        <position position="1"/>
    </location>
</feature>
<reference evidence="3" key="1">
    <citation type="submission" date="2014-12" db="EMBL/GenBank/DDBJ databases">
        <title>Insight into the proteome of Arion vulgaris.</title>
        <authorList>
            <person name="Aradska J."/>
            <person name="Bulat T."/>
            <person name="Smidak R."/>
            <person name="Sarate P."/>
            <person name="Gangsoo J."/>
            <person name="Sialana F."/>
            <person name="Bilban M."/>
            <person name="Lubec G."/>
        </authorList>
    </citation>
    <scope>NUCLEOTIDE SEQUENCE</scope>
    <source>
        <tissue evidence="3">Skin</tissue>
    </source>
</reference>